<evidence type="ECO:0000313" key="1">
    <source>
        <dbReference type="EMBL" id="MCY9280319.1"/>
    </source>
</evidence>
<accession>A0AA90IQC7</accession>
<dbReference type="EMBL" id="JALAXI010000010">
    <property type="protein sequence ID" value="MCY9280319.1"/>
    <property type="molecule type" value="Genomic_DNA"/>
</dbReference>
<name>A0AA90IQC7_9BACI</name>
<gene>
    <name evidence="1" type="ORF">MOE73_09640</name>
</gene>
<dbReference type="Proteomes" id="UP001066455">
    <property type="component" value="Unassembled WGS sequence"/>
</dbReference>
<evidence type="ECO:0000313" key="2">
    <source>
        <dbReference type="Proteomes" id="UP001066455"/>
    </source>
</evidence>
<organism evidence="1 2">
    <name type="scientific">Bacillus haynesii</name>
    <dbReference type="NCBI Taxonomy" id="1925021"/>
    <lineage>
        <taxon>Bacteria</taxon>
        <taxon>Bacillati</taxon>
        <taxon>Bacillota</taxon>
        <taxon>Bacilli</taxon>
        <taxon>Bacillales</taxon>
        <taxon>Bacillaceae</taxon>
        <taxon>Bacillus</taxon>
    </lineage>
</organism>
<dbReference type="AlphaFoldDB" id="A0AA90IQC7"/>
<dbReference type="RefSeq" id="WP_268300752.1">
    <property type="nucleotide sequence ID" value="NZ_JALAJD010000002.1"/>
</dbReference>
<sequence>MIILLVLFALLILYSFFFDKRNNRSYQKPAHHDMTIRKTATPPVFLKVIDSAPEQAPARQSAETIRPNLQLIMGTGKQRPKK</sequence>
<protein>
    <submittedName>
        <fullName evidence="1">Uncharacterized protein</fullName>
    </submittedName>
</protein>
<comment type="caution">
    <text evidence="1">The sequence shown here is derived from an EMBL/GenBank/DDBJ whole genome shotgun (WGS) entry which is preliminary data.</text>
</comment>
<reference evidence="1" key="1">
    <citation type="submission" date="2022-02" db="EMBL/GenBank/DDBJ databases">
        <title>Crop Bioprotection Bacillus Genome Sequencing.</title>
        <authorList>
            <person name="Dunlap C."/>
        </authorList>
    </citation>
    <scope>NUCLEOTIDE SEQUENCE</scope>
    <source>
        <strain evidence="1">T20C14</strain>
    </source>
</reference>
<proteinExistence type="predicted"/>